<proteinExistence type="predicted"/>
<dbReference type="RefSeq" id="WP_075635205.1">
    <property type="nucleotide sequence ID" value="NZ_MKIO01000030.1"/>
</dbReference>
<reference evidence="1 3" key="1">
    <citation type="submission" date="2016-09" db="EMBL/GenBank/DDBJ databases">
        <title>Rhizobium sp. nov., a novel species isolated from the rice rhizosphere.</title>
        <authorList>
            <person name="Zhao J."/>
            <person name="Zhang X."/>
        </authorList>
    </citation>
    <scope>NUCLEOTIDE SEQUENCE [LARGE SCALE GENOMIC DNA]</scope>
    <source>
        <strain evidence="1 3">MH17</strain>
    </source>
</reference>
<dbReference type="Proteomes" id="UP000186143">
    <property type="component" value="Unassembled WGS sequence"/>
</dbReference>
<dbReference type="EMBL" id="MKIO01000030">
    <property type="protein sequence ID" value="OLP55168.1"/>
    <property type="molecule type" value="Genomic_DNA"/>
</dbReference>
<reference evidence="2" key="2">
    <citation type="submission" date="2016-12" db="EMBL/GenBank/DDBJ databases">
        <authorList>
            <person name="Zhang X."/>
            <person name="Zhao J."/>
        </authorList>
    </citation>
    <scope>NUCLEOTIDE SEQUENCE</scope>
    <source>
        <strain evidence="2">RD15</strain>
    </source>
</reference>
<evidence type="ECO:0000313" key="4">
    <source>
        <dbReference type="Proteomes" id="UP000192652"/>
    </source>
</evidence>
<sequence length="69" mass="7863">MEKHVVTVAGEAVGVLVPCKDDMQFVAVKLDAWDLDGRLYPSRSEAERQIRQHVALIRRERQLDFGPSE</sequence>
<dbReference type="Proteomes" id="UP000192652">
    <property type="component" value="Unassembled WGS sequence"/>
</dbReference>
<accession>A0A1Q9AIY4</accession>
<name>A0A1Q9AIY4_9HYPH</name>
<evidence type="ECO:0000313" key="1">
    <source>
        <dbReference type="EMBL" id="OLP55168.1"/>
    </source>
</evidence>
<organism evidence="1 3">
    <name type="scientific">Xaviernesmea rhizosphaerae</name>
    <dbReference type="NCBI Taxonomy" id="1672749"/>
    <lineage>
        <taxon>Bacteria</taxon>
        <taxon>Pseudomonadati</taxon>
        <taxon>Pseudomonadota</taxon>
        <taxon>Alphaproteobacteria</taxon>
        <taxon>Hyphomicrobiales</taxon>
        <taxon>Rhizobiaceae</taxon>
        <taxon>Rhizobium/Agrobacterium group</taxon>
        <taxon>Xaviernesmea</taxon>
    </lineage>
</organism>
<dbReference type="OrthoDB" id="7916629at2"/>
<gene>
    <name evidence="1" type="ORF">BJF92_17420</name>
    <name evidence="2" type="ORF">BTR14_22610</name>
</gene>
<comment type="caution">
    <text evidence="1">The sequence shown here is derived from an EMBL/GenBank/DDBJ whole genome shotgun (WGS) entry which is preliminary data.</text>
</comment>
<protein>
    <submittedName>
        <fullName evidence="1">Uncharacterized protein</fullName>
    </submittedName>
</protein>
<reference evidence="2 4" key="3">
    <citation type="journal article" date="2017" name="Antonie Van Leeuwenhoek">
        <title>Rhizobium rhizosphaerae sp. nov., a novel species isolated from rice rhizosphere.</title>
        <authorList>
            <person name="Zhao J.J."/>
            <person name="Zhang J."/>
            <person name="Zhang R.J."/>
            <person name="Zhang C.W."/>
            <person name="Yin H.Q."/>
            <person name="Zhang X.X."/>
        </authorList>
    </citation>
    <scope>NUCLEOTIDE SEQUENCE [LARGE SCALE GENOMIC DNA]</scope>
    <source>
        <strain evidence="2 4">RD15</strain>
    </source>
</reference>
<evidence type="ECO:0000313" key="3">
    <source>
        <dbReference type="Proteomes" id="UP000186143"/>
    </source>
</evidence>
<keyword evidence="4" id="KW-1185">Reference proteome</keyword>
<dbReference type="AlphaFoldDB" id="A0A1Q9AIY4"/>
<evidence type="ECO:0000313" key="2">
    <source>
        <dbReference type="EMBL" id="OQP83253.1"/>
    </source>
</evidence>
<dbReference type="EMBL" id="MSPX01000040">
    <property type="protein sequence ID" value="OQP83253.1"/>
    <property type="molecule type" value="Genomic_DNA"/>
</dbReference>